<reference evidence="3 4" key="1">
    <citation type="submission" date="2019-07" db="EMBL/GenBank/DDBJ databases">
        <title>Genomic Encyclopedia of Archaeal and Bacterial Type Strains, Phase II (KMG-II): from individual species to whole genera.</title>
        <authorList>
            <person name="Goeker M."/>
        </authorList>
    </citation>
    <scope>NUCLEOTIDE SEQUENCE [LARGE SCALE GENOMIC DNA]</scope>
    <source>
        <strain evidence="3 4">DSM 46842</strain>
    </source>
</reference>
<evidence type="ECO:0000313" key="4">
    <source>
        <dbReference type="Proteomes" id="UP000322499"/>
    </source>
</evidence>
<dbReference type="RefSeq" id="WP_166533257.1">
    <property type="nucleotide sequence ID" value="NZ_VNHW01000006.1"/>
</dbReference>
<dbReference type="Proteomes" id="UP000322499">
    <property type="component" value="Unassembled WGS sequence"/>
</dbReference>
<evidence type="ECO:0000313" key="3">
    <source>
        <dbReference type="EMBL" id="TYP87617.1"/>
    </source>
</evidence>
<dbReference type="AlphaFoldDB" id="A0A5S5CV14"/>
<dbReference type="EMBL" id="VNHW01000006">
    <property type="protein sequence ID" value="TYP87617.1"/>
    <property type="molecule type" value="Genomic_DNA"/>
</dbReference>
<dbReference type="Pfam" id="PF08327">
    <property type="entry name" value="AHSA1"/>
    <property type="match status" value="1"/>
</dbReference>
<dbReference type="InterPro" id="IPR013538">
    <property type="entry name" value="ASHA1/2-like_C"/>
</dbReference>
<dbReference type="SUPFAM" id="SSF55961">
    <property type="entry name" value="Bet v1-like"/>
    <property type="match status" value="1"/>
</dbReference>
<dbReference type="Gene3D" id="3.30.530.20">
    <property type="match status" value="1"/>
</dbReference>
<name>A0A5S5CV14_9ACTN</name>
<accession>A0A5S5CV14</accession>
<comment type="similarity">
    <text evidence="1">Belongs to the AHA1 family.</text>
</comment>
<dbReference type="InterPro" id="IPR023393">
    <property type="entry name" value="START-like_dom_sf"/>
</dbReference>
<dbReference type="CDD" id="cd07814">
    <property type="entry name" value="SRPBCC_CalC_Aha1-like"/>
    <property type="match status" value="1"/>
</dbReference>
<sequence>MSEDGSGDVVVTREIDAPPAVAWQAWSDSDLIRQWWGPTGFTCPRAEVDFRVGGTTLVAMQAPREHGAFRMHNRWTYRSIAEPTRIEFVSEFADSLGRAVEPAEAGIPHGVPAQVPHVVELEPLPGGRTRVTVRETGYTDEAARQQSRAGQEQCMDKMQASLAAWRTSGRYPPSASTAGTA</sequence>
<evidence type="ECO:0000256" key="1">
    <source>
        <dbReference type="ARBA" id="ARBA00006817"/>
    </source>
</evidence>
<feature type="domain" description="Activator of Hsp90 ATPase homologue 1/2-like C-terminal" evidence="2">
    <location>
        <begin position="16"/>
        <end position="162"/>
    </location>
</feature>
<protein>
    <submittedName>
        <fullName evidence="3">Uncharacterized protein YndB with AHSA1/START domain</fullName>
    </submittedName>
</protein>
<keyword evidence="4" id="KW-1185">Reference proteome</keyword>
<proteinExistence type="inferred from homology"/>
<evidence type="ECO:0000259" key="2">
    <source>
        <dbReference type="Pfam" id="PF08327"/>
    </source>
</evidence>
<organism evidence="3 4">
    <name type="scientific">Blastococcus xanthinilyticus</name>
    <dbReference type="NCBI Taxonomy" id="1564164"/>
    <lineage>
        <taxon>Bacteria</taxon>
        <taxon>Bacillati</taxon>
        <taxon>Actinomycetota</taxon>
        <taxon>Actinomycetes</taxon>
        <taxon>Geodermatophilales</taxon>
        <taxon>Geodermatophilaceae</taxon>
        <taxon>Blastococcus</taxon>
    </lineage>
</organism>
<gene>
    <name evidence="3" type="ORF">BD833_106208</name>
</gene>
<comment type="caution">
    <text evidence="3">The sequence shown here is derived from an EMBL/GenBank/DDBJ whole genome shotgun (WGS) entry which is preliminary data.</text>
</comment>